<proteinExistence type="predicted"/>
<reference evidence="3" key="2">
    <citation type="submission" date="2021-02" db="EMBL/GenBank/DDBJ databases">
        <title>Aspergillus puulaauensis MK2 genome sequence.</title>
        <authorList>
            <person name="Futagami T."/>
            <person name="Mori K."/>
            <person name="Kadooka C."/>
            <person name="Tanaka T."/>
        </authorList>
    </citation>
    <scope>NUCLEOTIDE SEQUENCE</scope>
    <source>
        <strain evidence="3">MK2</strain>
    </source>
</reference>
<dbReference type="OrthoDB" id="4292214at2759"/>
<dbReference type="EMBL" id="AP024448">
    <property type="protein sequence ID" value="BCS27622.1"/>
    <property type="molecule type" value="Genomic_DNA"/>
</dbReference>
<dbReference type="AlphaFoldDB" id="A0A7R7XTU5"/>
<feature type="region of interest" description="Disordered" evidence="1">
    <location>
        <begin position="165"/>
        <end position="194"/>
    </location>
</feature>
<organism evidence="3 4">
    <name type="scientific">Aspergillus puulaauensis</name>
    <dbReference type="NCBI Taxonomy" id="1220207"/>
    <lineage>
        <taxon>Eukaryota</taxon>
        <taxon>Fungi</taxon>
        <taxon>Dikarya</taxon>
        <taxon>Ascomycota</taxon>
        <taxon>Pezizomycotina</taxon>
        <taxon>Eurotiomycetes</taxon>
        <taxon>Eurotiomycetidae</taxon>
        <taxon>Eurotiales</taxon>
        <taxon>Aspergillaceae</taxon>
        <taxon>Aspergillus</taxon>
    </lineage>
</organism>
<reference evidence="3" key="1">
    <citation type="submission" date="2021-01" db="EMBL/GenBank/DDBJ databases">
        <authorList>
            <consortium name="Aspergillus puulaauensis MK2 genome sequencing consortium"/>
            <person name="Kazuki M."/>
            <person name="Futagami T."/>
        </authorList>
    </citation>
    <scope>NUCLEOTIDE SEQUENCE</scope>
    <source>
        <strain evidence="3">MK2</strain>
    </source>
</reference>
<dbReference type="Proteomes" id="UP000654913">
    <property type="component" value="Chromosome 6"/>
</dbReference>
<dbReference type="KEGG" id="apuu:APUU_60670A"/>
<feature type="chain" id="PRO_5031018287" description="Hydrophobin" evidence="2">
    <location>
        <begin position="24"/>
        <end position="194"/>
    </location>
</feature>
<sequence>MHHQSTLKSLLTLCLTLPALTTAIPYTTTTTSSSSSSSLSSIAHETPTAFGAAGIKNNTETCPPSHASKQCCTNIGDELEEIFGELGEIAPLIGDVNVNSRTGLSCNAVSENSECGLSLMCCSGKPGNPKKGDKTPSEGSQEPGTQSVIQSGCISFNDAVELGKEEAAAEAPSSVVAHASASASATPTSTSRML</sequence>
<evidence type="ECO:0000256" key="1">
    <source>
        <dbReference type="SAM" id="MobiDB-lite"/>
    </source>
</evidence>
<feature type="region of interest" description="Disordered" evidence="1">
    <location>
        <begin position="127"/>
        <end position="148"/>
    </location>
</feature>
<feature type="signal peptide" evidence="2">
    <location>
        <begin position="1"/>
        <end position="23"/>
    </location>
</feature>
<evidence type="ECO:0000256" key="2">
    <source>
        <dbReference type="SAM" id="SignalP"/>
    </source>
</evidence>
<evidence type="ECO:0008006" key="5">
    <source>
        <dbReference type="Google" id="ProtNLM"/>
    </source>
</evidence>
<dbReference type="RefSeq" id="XP_041559816.1">
    <property type="nucleotide sequence ID" value="XM_041693936.1"/>
</dbReference>
<accession>A0A7R7XTU5</accession>
<dbReference type="GeneID" id="64977627"/>
<keyword evidence="2" id="KW-0732">Signal</keyword>
<keyword evidence="4" id="KW-1185">Reference proteome</keyword>
<evidence type="ECO:0000313" key="3">
    <source>
        <dbReference type="EMBL" id="BCS27622.1"/>
    </source>
</evidence>
<feature type="compositionally biased region" description="Polar residues" evidence="1">
    <location>
        <begin position="137"/>
        <end position="148"/>
    </location>
</feature>
<protein>
    <recommendedName>
        <fullName evidence="5">Hydrophobin</fullName>
    </recommendedName>
</protein>
<evidence type="ECO:0000313" key="4">
    <source>
        <dbReference type="Proteomes" id="UP000654913"/>
    </source>
</evidence>
<name>A0A7R7XTU5_9EURO</name>
<gene>
    <name evidence="3" type="ORF">APUU_60670A</name>
</gene>
<feature type="compositionally biased region" description="Low complexity" evidence="1">
    <location>
        <begin position="169"/>
        <end position="194"/>
    </location>
</feature>